<evidence type="ECO:0000256" key="3">
    <source>
        <dbReference type="ARBA" id="ARBA00022670"/>
    </source>
</evidence>
<dbReference type="Pfam" id="PF12340">
    <property type="entry name" value="DUF3638"/>
    <property type="match status" value="1"/>
</dbReference>
<evidence type="ECO:0000259" key="10">
    <source>
        <dbReference type="Pfam" id="PF12359"/>
    </source>
</evidence>
<feature type="compositionally biased region" description="Acidic residues" evidence="8">
    <location>
        <begin position="3050"/>
        <end position="3068"/>
    </location>
</feature>
<keyword evidence="6" id="KW-0788">Thiol protease</keyword>
<dbReference type="EC" id="3.4.19.12" evidence="2"/>
<keyword evidence="4" id="KW-0833">Ubl conjugation pathway</keyword>
<evidence type="ECO:0000256" key="2">
    <source>
        <dbReference type="ARBA" id="ARBA00012759"/>
    </source>
</evidence>
<dbReference type="GO" id="GO:0004843">
    <property type="term" value="F:cysteine-type deubiquitinase activity"/>
    <property type="evidence" value="ECO:0007669"/>
    <property type="project" value="UniProtKB-EC"/>
</dbReference>
<dbReference type="Proteomes" id="UP001174694">
    <property type="component" value="Unassembled WGS sequence"/>
</dbReference>
<feature type="domain" description="DUF3645" evidence="10">
    <location>
        <begin position="2288"/>
        <end position="2320"/>
    </location>
</feature>
<name>A0AA38RMR5_9PEZI</name>
<comment type="catalytic activity">
    <reaction evidence="1">
        <text>Thiol-dependent hydrolysis of ester, thioester, amide, peptide and isopeptide bonds formed by the C-terminal Gly of ubiquitin (a 76-residue protein attached to proteins as an intracellular targeting signal).</text>
        <dbReference type="EC" id="3.4.19.12"/>
    </reaction>
</comment>
<keyword evidence="13" id="KW-1185">Reference proteome</keyword>
<evidence type="ECO:0000256" key="5">
    <source>
        <dbReference type="ARBA" id="ARBA00022801"/>
    </source>
</evidence>
<accession>A0AA38RMR5</accession>
<evidence type="ECO:0000256" key="6">
    <source>
        <dbReference type="ARBA" id="ARBA00022807"/>
    </source>
</evidence>
<dbReference type="InterPro" id="IPR022099">
    <property type="entry name" value="DUF3638"/>
</dbReference>
<sequence>MSPSEDEAVINHLTLPPRLAGSKDGNLNRIGQNIIARLLEACVVVEKSAAPEIASGLRAPHRSLQLCAHVNQGSLEKCALLEKFQHLQSGVVLILHLVAQNAALLIYCDTEDEGVKVIFEAFEASPRARDVLESKSALKWNFPGRCARIALDDLEDASFQESLADFLEKASTESLKRFAAKASKANSLVVEERDTCDPALITQMLIPLLEGMGESIDPPRFCKRVRDDAIHASGLPWRRLPFWLVLRVAARRILARSLGNEIGRATYKFVICAVLSELLRDSAGSLRPEFTLHVRAKLCRRLAKLEEEKNRATGELRGVLSRLFETMRPGLLKTIRHANKQVTNAWEGHKEKITRKIPRKSDVFAKRCFELAALDISIEGADKSTPTAAAACEQRCIAEARTLQSMFSDVRGAYLADPEQMSCFILNVFETWMVMDKCAAAACPLLLQYHPFFIPQILDILHIPAYKDMERLRTIQDYIAGRCRSCRYATNTVFGDPDNHCFAQRFIADYDRDRVVAKLLDKIKSASQTAMRMKQDEYRQKCDQYDEHTDAMSRQCCECRFLADGTIDITRCTKCFHRRRRNRMTVDIHEDYLPSTSWERAAVVFELAVPDYIAAYRDATLDIITTLRGERVATPSKKPSTSLQTYENLARFTASSWSCMTLASVEKSFLDTHYRTVKMKASLDNVLKPLGLRFAYYSRGMWLRDVLTQPLRLDHLCAVRIPKELATALSTHDHRGRTSYEIVASQPECPSNMSRHEFMAYQRLYNSTNTRWLTMLVELGASNINFSTEATMHLFSDLAVQAGPATNLDNAFRDIHVAFKDESFCERLAQLISRRLDNILSNWREAHCMEMIINLAFRLFDLTSGPTHQSAIAILKKTRRTTLRWVRRLRHHVRTATDRDSATISSQYGLWAALLCRRACAILLATREADTESFIEASIALQENIGADIQKLPVVLKNMLVRDMKMVHRLSEPLHRTVLADVGIVWSTITNSLDNPEPSADWSYSTFHAPQELHPWLIFVTEPTTETSSQIIHYDYQQGHLLINGQCLNRPPIEITESVDVKELFGTQQLVTIPSCLRGMTYKLTASPPGHQIHFGLHDKQVIIRDRSRGSIFQYIPRHVFRSRDSFDLPAPLIDDAIHWLNVDKGQLEIRRLTNRWNTGYGDWILNLRTKEARRRGSRLIDPHSSVFQKVVHIFRDFESPHMILMYQPATRPLHVDLRRLGLSFEVNEGNMMLRCHELGAEIDANQNAGTLYGLESKIVLRDSRNRTRWSIIVPLGDLDSEPRGMHVSVRAQNDGTYGHFIIDEVLGRLSCAPDPLLLYAKARFHALTSFCLPDPLTGRTGREEAMHCLCSANCQPSVPLTEAQLRILDSVKRLAPGREYYPENKRMLQSVSWNSNLTVSIQHDGYEAIVNKILEKSNVLRPFFSHVSEETCLEEESHLRKRAESQRMAYERHLDFLVPREKVRDMDYEPRDCHISINQAKAVYSTVRRLRDLSLEVMRPVGKLDIMLQNWDDIGGFHDPEPPAACLEDMMGSFVHQHWGSLVNMCRMSRDGKQSHVLFHLALLAFSEKPTTVDMVRVLVAFTRLEGLKRLDLPNVSSSGRFRIKKDQVTTGNFLPFIATTYPDYVKRTCDWPCDQENHRAAHEEAGQWKEEGRSLAKFLVDQLPTESLVLEGFIAQKLDLNVVMEAVRPEWDRLVDNRRLLTYIAQVQKILDTVPSSLTDRLAPRFWRSDCDVQGSEPHSLFLPSLSRHLLCKVGIDASDEHSIVLGQPEFNSRQHFGDFSGKAADRGEYAELEEILESFVASEDPLRQQYGVDLMQSLRVLERLPADLKIEGPEATHEDHRRAVAEAKLQCIFQVEVIRAALKDGHEALLWLDAGDLWPCMSTTSLLEQIRSTAQRSFGKGMKEAIVEYGCLLTSLQRTCRIHAAIGEGDPSREEEELANAGHSNWNPMEFPDWLLLELDSDILIREQQFEVAQATISPASEHNAVLQMNMGKGKTSCIMPMAVSMLANRKNLCRVIVPKSLLFQTLQSLQARLGGLVGREIRQIPFSRKSPTTDRALQLYITQHEKMRVAGGIALCAPEYILSHKLSGLQHLVDCKNESGIAMVDFQSWISRHCRDILDESDFTLAVKTQLIYPSGSQNSVDGHPHRWYGVQSILALVEDRIHSLSLRYPESIEVIPRSGGYPIIHLLQPDIERCLEEEIAQDICDGRTPMFRVEDGASEEARGNIKAALTDSGADPELVKKAAGAFANETAAVDLLLLARGLLLRGVLSVCLKKRWNVQYGLHPSRDPIAVPYEAKGVPSEQAEWGHPDVAIILTCLAFYYSGLNKSQFMDGLQRVLTSDDPAAEYDRWIYTCHTLPEHLRHWNMINVDDGDQLGEMWEHLRFDRTVLNHFMNHFVFPAHVKQFSVKLQLSGWDVPLFDASSGNAQVARTTGFSGTNDNKMLLPLTIQQGDLPTFAHTNAEVLTYLLQERNRRYMVAAHDSGRRFSEDDLLKLLASEGIRVLIDAGANILEMRNQDVAAAWLAHDTGARAAVFFAPDHQPQVLFRDKRAKSAPLVRTPFAKSLDHCVVYIDEAHTRGTDLKLPRSIRGALTLGLGQTKDHTVQAAMRLRQLGSTQSVVFVAPLEVHRSIRSFCGIGGPGMIESPHVVRWLLEQTCLGNQNLQHLYLAQGADFLRRQHASNEYPNFLSNRYQLKKYLGLIRTEDIQTLEQMYSGVGTGPSQSAEPCYSRQLKLIADALWQKREERTTIVADTCYSALDEVEQEREVEFQVEEVRQVQKQPSFDALEFPGLHDAIRHFAETGELTRKVGFLDAFDAVKTTRTGTKFGVRGTSSTLFVSAEFMKTIDASAQSPNDNFLRPIEWMLYCPAKALGLVIITEEAELLIPLLRSATKPATHLVTYSAPITRDMAVFNDLAYYALPRLPTGHTPPTRLTIELGILAGRLYFNFEEYDDLRHYFDRKTMSNERGLLTEHPFSFMLDWLSVRRHGQDVMHTPMGYLCHARPLTREHHFFANRVTAAENCVVAPTGGARGNAFESDNAAEGWVSDEASEWDGECGGVEEDETPN</sequence>
<organism evidence="12 13">
    <name type="scientific">Pleurostoma richardsiae</name>
    <dbReference type="NCBI Taxonomy" id="41990"/>
    <lineage>
        <taxon>Eukaryota</taxon>
        <taxon>Fungi</taxon>
        <taxon>Dikarya</taxon>
        <taxon>Ascomycota</taxon>
        <taxon>Pezizomycotina</taxon>
        <taxon>Sordariomycetes</taxon>
        <taxon>Sordariomycetidae</taxon>
        <taxon>Calosphaeriales</taxon>
        <taxon>Pleurostomataceae</taxon>
        <taxon>Pleurostoma</taxon>
    </lineage>
</organism>
<gene>
    <name evidence="12" type="ORF">NKR23_g10302</name>
</gene>
<dbReference type="GO" id="GO:0006508">
    <property type="term" value="P:proteolysis"/>
    <property type="evidence" value="ECO:0007669"/>
    <property type="project" value="UniProtKB-KW"/>
</dbReference>
<keyword evidence="5 12" id="KW-0378">Hydrolase</keyword>
<evidence type="ECO:0000259" key="9">
    <source>
        <dbReference type="Pfam" id="PF12340"/>
    </source>
</evidence>
<evidence type="ECO:0000256" key="8">
    <source>
        <dbReference type="SAM" id="MobiDB-lite"/>
    </source>
</evidence>
<evidence type="ECO:0000313" key="12">
    <source>
        <dbReference type="EMBL" id="KAJ9134144.1"/>
    </source>
</evidence>
<feature type="coiled-coil region" evidence="7">
    <location>
        <begin position="295"/>
        <end position="322"/>
    </location>
</feature>
<evidence type="ECO:0000259" key="11">
    <source>
        <dbReference type="Pfam" id="PF20255"/>
    </source>
</evidence>
<dbReference type="InterPro" id="IPR022105">
    <property type="entry name" value="DUF3645"/>
</dbReference>
<dbReference type="PANTHER" id="PTHR13367">
    <property type="entry name" value="UBIQUITIN THIOESTERASE"/>
    <property type="match status" value="1"/>
</dbReference>
<feature type="region of interest" description="Disordered" evidence="8">
    <location>
        <begin position="3047"/>
        <end position="3068"/>
    </location>
</feature>
<evidence type="ECO:0000313" key="13">
    <source>
        <dbReference type="Proteomes" id="UP001174694"/>
    </source>
</evidence>
<dbReference type="InterPro" id="IPR051346">
    <property type="entry name" value="OTU_Deubiquitinase"/>
</dbReference>
<protein>
    <recommendedName>
        <fullName evidence="2">ubiquitinyl hydrolase 1</fullName>
        <ecNumber evidence="2">3.4.19.12</ecNumber>
    </recommendedName>
</protein>
<dbReference type="PANTHER" id="PTHR13367:SF33">
    <property type="entry name" value="P-LOOP CONTAINING NUCLEOSIDE TRIPHOSPHATE HYDROLASE PROTEIN"/>
    <property type="match status" value="1"/>
</dbReference>
<reference evidence="12" key="1">
    <citation type="submission" date="2022-07" db="EMBL/GenBank/DDBJ databases">
        <title>Fungi with potential for degradation of polypropylene.</title>
        <authorList>
            <person name="Gostincar C."/>
        </authorList>
    </citation>
    <scope>NUCLEOTIDE SEQUENCE</scope>
    <source>
        <strain evidence="12">EXF-13308</strain>
    </source>
</reference>
<dbReference type="Pfam" id="PF12359">
    <property type="entry name" value="DUF3645"/>
    <property type="match status" value="1"/>
</dbReference>
<evidence type="ECO:0000256" key="7">
    <source>
        <dbReference type="SAM" id="Coils"/>
    </source>
</evidence>
<dbReference type="EMBL" id="JANBVO010000045">
    <property type="protein sequence ID" value="KAJ9134144.1"/>
    <property type="molecule type" value="Genomic_DNA"/>
</dbReference>
<dbReference type="InterPro" id="IPR046541">
    <property type="entry name" value="DUF6606"/>
</dbReference>
<evidence type="ECO:0000256" key="1">
    <source>
        <dbReference type="ARBA" id="ARBA00000707"/>
    </source>
</evidence>
<keyword evidence="7" id="KW-0175">Coiled coil</keyword>
<feature type="domain" description="DUF3638" evidence="9">
    <location>
        <begin position="1946"/>
        <end position="2169"/>
    </location>
</feature>
<comment type="caution">
    <text evidence="12">The sequence shown here is derived from an EMBL/GenBank/DDBJ whole genome shotgun (WGS) entry which is preliminary data.</text>
</comment>
<keyword evidence="3" id="KW-0645">Protease</keyword>
<dbReference type="InterPro" id="IPR027417">
    <property type="entry name" value="P-loop_NTPase"/>
</dbReference>
<dbReference type="Pfam" id="PF20255">
    <property type="entry name" value="DUF6606"/>
    <property type="match status" value="1"/>
</dbReference>
<feature type="domain" description="DUF6606" evidence="11">
    <location>
        <begin position="9"/>
        <end position="279"/>
    </location>
</feature>
<proteinExistence type="predicted"/>
<evidence type="ECO:0000256" key="4">
    <source>
        <dbReference type="ARBA" id="ARBA00022786"/>
    </source>
</evidence>
<dbReference type="SUPFAM" id="SSF52540">
    <property type="entry name" value="P-loop containing nucleoside triphosphate hydrolases"/>
    <property type="match status" value="1"/>
</dbReference>